<comment type="similarity">
    <text evidence="1">Belongs to the PTEN phosphatase protein family.</text>
</comment>
<dbReference type="Gene3D" id="2.30.29.30">
    <property type="entry name" value="Pleckstrin-homology domain (PH domain)/Phosphotyrosine-binding domain (PTB)"/>
    <property type="match status" value="1"/>
</dbReference>
<dbReference type="OrthoDB" id="6273691at2759"/>
<evidence type="ECO:0000313" key="9">
    <source>
        <dbReference type="Proteomes" id="UP000031036"/>
    </source>
</evidence>
<protein>
    <submittedName>
        <fullName evidence="8">Tensin-3</fullName>
    </submittedName>
</protein>
<comment type="caution">
    <text evidence="8">The sequence shown here is derived from an EMBL/GenBank/DDBJ whole genome shotgun (WGS) entry which is preliminary data.</text>
</comment>
<proteinExistence type="inferred from homology"/>
<feature type="domain" description="SH2" evidence="7">
    <location>
        <begin position="611"/>
        <end position="715"/>
    </location>
</feature>
<feature type="compositionally biased region" description="Basic and acidic residues" evidence="6">
    <location>
        <begin position="373"/>
        <end position="402"/>
    </location>
</feature>
<gene>
    <name evidence="8" type="primary">TNS3</name>
    <name evidence="8" type="ORF">Tcan_12913</name>
</gene>
<keyword evidence="4 5" id="KW-0727">SH2 domain</keyword>
<feature type="compositionally biased region" description="Polar residues" evidence="6">
    <location>
        <begin position="442"/>
        <end position="459"/>
    </location>
</feature>
<dbReference type="CDD" id="cd09927">
    <property type="entry name" value="SH2_Tensin_like"/>
    <property type="match status" value="1"/>
</dbReference>
<feature type="region of interest" description="Disordered" evidence="6">
    <location>
        <begin position="344"/>
        <end position="462"/>
    </location>
</feature>
<accession>A0A0B2W1V5</accession>
<feature type="region of interest" description="Disordered" evidence="6">
    <location>
        <begin position="44"/>
        <end position="71"/>
    </location>
</feature>
<dbReference type="SMART" id="SM00462">
    <property type="entry name" value="PTB"/>
    <property type="match status" value="1"/>
</dbReference>
<dbReference type="EMBL" id="JPKZ01000478">
    <property type="protein sequence ID" value="KHN87145.1"/>
    <property type="molecule type" value="Genomic_DNA"/>
</dbReference>
<dbReference type="STRING" id="6265.A0A0B2W1V5"/>
<keyword evidence="9" id="KW-1185">Reference proteome</keyword>
<dbReference type="InterPro" id="IPR051484">
    <property type="entry name" value="Tensin_PTEN_phosphatase"/>
</dbReference>
<dbReference type="InterPro" id="IPR006020">
    <property type="entry name" value="PTB/PI_dom"/>
</dbReference>
<feature type="region of interest" description="Disordered" evidence="6">
    <location>
        <begin position="1"/>
        <end position="20"/>
    </location>
</feature>
<dbReference type="InterPro" id="IPR033929">
    <property type="entry name" value="Tensin_PTB"/>
</dbReference>
<dbReference type="SUPFAM" id="SSF55550">
    <property type="entry name" value="SH2 domain"/>
    <property type="match status" value="1"/>
</dbReference>
<evidence type="ECO:0000259" key="7">
    <source>
        <dbReference type="PROSITE" id="PS50001"/>
    </source>
</evidence>
<dbReference type="PANTHER" id="PTHR45734">
    <property type="entry name" value="TENSIN"/>
    <property type="match status" value="1"/>
</dbReference>
<dbReference type="InterPro" id="IPR000980">
    <property type="entry name" value="SH2"/>
</dbReference>
<dbReference type="Pfam" id="PF08416">
    <property type="entry name" value="PTB"/>
    <property type="match status" value="1"/>
</dbReference>
<dbReference type="Pfam" id="PF00017">
    <property type="entry name" value="SH2"/>
    <property type="match status" value="1"/>
</dbReference>
<dbReference type="PANTHER" id="PTHR45734:SF10">
    <property type="entry name" value="BLISTERY, ISOFORM A"/>
    <property type="match status" value="1"/>
</dbReference>
<dbReference type="PROSITE" id="PS50001">
    <property type="entry name" value="SH2"/>
    <property type="match status" value="1"/>
</dbReference>
<dbReference type="GO" id="GO:0004721">
    <property type="term" value="F:phosphoprotein phosphatase activity"/>
    <property type="evidence" value="ECO:0007669"/>
    <property type="project" value="UniProtKB-KW"/>
</dbReference>
<evidence type="ECO:0000256" key="6">
    <source>
        <dbReference type="SAM" id="MobiDB-lite"/>
    </source>
</evidence>
<keyword evidence="2" id="KW-0378">Hydrolase</keyword>
<dbReference type="SUPFAM" id="SSF50729">
    <property type="entry name" value="PH domain-like"/>
    <property type="match status" value="1"/>
</dbReference>
<evidence type="ECO:0000256" key="2">
    <source>
        <dbReference type="ARBA" id="ARBA00022801"/>
    </source>
</evidence>
<dbReference type="InterPro" id="IPR011993">
    <property type="entry name" value="PH-like_dom_sf"/>
</dbReference>
<keyword evidence="3" id="KW-0904">Protein phosphatase</keyword>
<evidence type="ECO:0000313" key="8">
    <source>
        <dbReference type="EMBL" id="KHN87145.1"/>
    </source>
</evidence>
<dbReference type="InterPro" id="IPR035012">
    <property type="entry name" value="Tensin-like_SH2"/>
</dbReference>
<feature type="region of interest" description="Disordered" evidence="6">
    <location>
        <begin position="503"/>
        <end position="523"/>
    </location>
</feature>
<sequence length="880" mass="99400">MDSNNKKRLQQQLTKVREANTDMYDPASRCFSYVPAKALNEHFTTPRKPMQWQRADEPSALDTPPLPSEIANVPLVSTDLVRRPETPKWDDEIDKIANEYAKGGRIETVHGDVAKESALANGPLSSAVNAMSASASEFDSQIEEKPLVIDQAKRATKRRKTKCGSYRTLNDDAYSSDMDDLCDPDFYLTYGAPHSADARLYNTDAGAAHSIEVGSLRRPASAMSRPTSKSVELPRRPFREISQRGRTTIDEAMSTPKPATSLSELNRERDAFRNRNCRSATSAPIYRQESRGSRFYDDRYDSLTDAENADDWLKSQLRKLKTKRENNPEMLRRKRQEKMLLEELKHANDDRQMARGRDERNYTVEGYGQRSDPLAEYRMEEERLRNTRSPYPERRDREEPFAPRRVMPPKSTDVVRHKPPTPPPRARSRSPPASPYLRRSYTRTPTHESAYQQERNNLNRSEDNELINDLDEGEFSHLRNIVQDRNIHTEGPSMNLGRSILKRRDVSNENSSPSLSRRGLTTPVEEWSTASINRAPTPSFPVRRETPLPYHPLLFNGACEAMPAGTTLNYRSASPRSLYYEQSRRTSMTSLEPGEIIHHHPVFVKDTSKYWYKPTISREEAINMLRDKPPGTFVVRDSNSFPGAFGLALKVATPPPGIHSGDGTELVRHFLIEPSPKGVKLKGCNNEPVFGTLSALVYQHSITPLALPTKLLLPDYDPASTPEHISAAQALLQQGAACNVTYIASLDTESLTGPEAVRRCIGDALELYTKKMVQPVSVHFKVSSQGVTVTDNTRRLFFRRHYPVQSVTFAGIDPADRRWDNSCISEGLTTYVKSARMFAFVARKIGSRTDNACHVFAELEPEQPASAVVNFITKVMMGRK</sequence>
<dbReference type="InterPro" id="IPR013625">
    <property type="entry name" value="PTB"/>
</dbReference>
<dbReference type="Gene3D" id="3.30.505.10">
    <property type="entry name" value="SH2 domain"/>
    <property type="match status" value="1"/>
</dbReference>
<dbReference type="AlphaFoldDB" id="A0A0B2W1V5"/>
<evidence type="ECO:0000256" key="1">
    <source>
        <dbReference type="ARBA" id="ARBA00007881"/>
    </source>
</evidence>
<feature type="compositionally biased region" description="Low complexity" evidence="6">
    <location>
        <begin position="429"/>
        <end position="439"/>
    </location>
</feature>
<organism evidence="8 9">
    <name type="scientific">Toxocara canis</name>
    <name type="common">Canine roundworm</name>
    <dbReference type="NCBI Taxonomy" id="6265"/>
    <lineage>
        <taxon>Eukaryota</taxon>
        <taxon>Metazoa</taxon>
        <taxon>Ecdysozoa</taxon>
        <taxon>Nematoda</taxon>
        <taxon>Chromadorea</taxon>
        <taxon>Rhabditida</taxon>
        <taxon>Spirurina</taxon>
        <taxon>Ascaridomorpha</taxon>
        <taxon>Ascaridoidea</taxon>
        <taxon>Toxocaridae</taxon>
        <taxon>Toxocara</taxon>
    </lineage>
</organism>
<dbReference type="CDD" id="cd01213">
    <property type="entry name" value="PTB_tensin"/>
    <property type="match status" value="1"/>
</dbReference>
<feature type="compositionally biased region" description="Basic and acidic residues" evidence="6">
    <location>
        <begin position="344"/>
        <end position="362"/>
    </location>
</feature>
<reference evidence="8 9" key="1">
    <citation type="submission" date="2014-11" db="EMBL/GenBank/DDBJ databases">
        <title>Genetic blueprint of the zoonotic pathogen Toxocara canis.</title>
        <authorList>
            <person name="Zhu X.-Q."/>
            <person name="Korhonen P.K."/>
            <person name="Cai H."/>
            <person name="Young N.D."/>
            <person name="Nejsum P."/>
            <person name="von Samson-Himmelstjerna G."/>
            <person name="Boag P.R."/>
            <person name="Tan P."/>
            <person name="Li Q."/>
            <person name="Min J."/>
            <person name="Yang Y."/>
            <person name="Wang X."/>
            <person name="Fang X."/>
            <person name="Hall R.S."/>
            <person name="Hofmann A."/>
            <person name="Sternberg P.W."/>
            <person name="Jex A.R."/>
            <person name="Gasser R.B."/>
        </authorList>
    </citation>
    <scope>NUCLEOTIDE SEQUENCE [LARGE SCALE GENOMIC DNA]</scope>
    <source>
        <strain evidence="8">PN_DK_2014</strain>
    </source>
</reference>
<evidence type="ECO:0000256" key="3">
    <source>
        <dbReference type="ARBA" id="ARBA00022912"/>
    </source>
</evidence>
<dbReference type="Proteomes" id="UP000031036">
    <property type="component" value="Unassembled WGS sequence"/>
</dbReference>
<dbReference type="GO" id="GO:0005925">
    <property type="term" value="C:focal adhesion"/>
    <property type="evidence" value="ECO:0007669"/>
    <property type="project" value="TreeGrafter"/>
</dbReference>
<dbReference type="SMART" id="SM00252">
    <property type="entry name" value="SH2"/>
    <property type="match status" value="1"/>
</dbReference>
<dbReference type="OMA" id="KHANDDR"/>
<name>A0A0B2W1V5_TOXCA</name>
<dbReference type="InterPro" id="IPR036860">
    <property type="entry name" value="SH2_dom_sf"/>
</dbReference>
<evidence type="ECO:0000256" key="4">
    <source>
        <dbReference type="ARBA" id="ARBA00022999"/>
    </source>
</evidence>
<evidence type="ECO:0000256" key="5">
    <source>
        <dbReference type="PROSITE-ProRule" id="PRU00191"/>
    </source>
</evidence>